<dbReference type="OrthoDB" id="2500246at2759"/>
<sequence length="241" mass="26179">MADILPQLVEFATQLDLQRLIVVQTTICLLAAIRSVPVYNLPLLFFGLYAYQHHDSAEPLQQYRGDPFSTLGGGMNWTGRAHGYEGGNIGGYQSLGDAMDDERDAEEISIPRHHSHSSRQHGRHRNSQQSSSFMTTSSRSTSVKSSRTGSGHNVEMGPNTNTHSGVHHGNGHGSPSPVGYTSMISGGVDGATTAATKDDRRDKVGQNISEEDDEDEDEDGSNRETPAHANPENVRTGYQAF</sequence>
<name>A0A9P6RV16_9FUNG</name>
<reference evidence="2" key="1">
    <citation type="journal article" date="2020" name="Fungal Divers.">
        <title>Resolving the Mortierellaceae phylogeny through synthesis of multi-gene phylogenetics and phylogenomics.</title>
        <authorList>
            <person name="Vandepol N."/>
            <person name="Liber J."/>
            <person name="Desiro A."/>
            <person name="Na H."/>
            <person name="Kennedy M."/>
            <person name="Barry K."/>
            <person name="Grigoriev I.V."/>
            <person name="Miller A.N."/>
            <person name="O'Donnell K."/>
            <person name="Stajich J.E."/>
            <person name="Bonito G."/>
        </authorList>
    </citation>
    <scope>NUCLEOTIDE SEQUENCE</scope>
    <source>
        <strain evidence="2">REB-010B</strain>
    </source>
</reference>
<dbReference type="AlphaFoldDB" id="A0A9P6RV16"/>
<organism evidence="2 3">
    <name type="scientific">Dissophora globulifera</name>
    <dbReference type="NCBI Taxonomy" id="979702"/>
    <lineage>
        <taxon>Eukaryota</taxon>
        <taxon>Fungi</taxon>
        <taxon>Fungi incertae sedis</taxon>
        <taxon>Mucoromycota</taxon>
        <taxon>Mortierellomycotina</taxon>
        <taxon>Mortierellomycetes</taxon>
        <taxon>Mortierellales</taxon>
        <taxon>Mortierellaceae</taxon>
        <taxon>Dissophora</taxon>
    </lineage>
</organism>
<accession>A0A9P6RV16</accession>
<protein>
    <submittedName>
        <fullName evidence="2">Uncharacterized protein</fullName>
    </submittedName>
</protein>
<feature type="compositionally biased region" description="Low complexity" evidence="1">
    <location>
        <begin position="127"/>
        <end position="151"/>
    </location>
</feature>
<feature type="compositionally biased region" description="Acidic residues" evidence="1">
    <location>
        <begin position="209"/>
        <end position="219"/>
    </location>
</feature>
<feature type="region of interest" description="Disordered" evidence="1">
    <location>
        <begin position="112"/>
        <end position="241"/>
    </location>
</feature>
<comment type="caution">
    <text evidence="2">The sequence shown here is derived from an EMBL/GenBank/DDBJ whole genome shotgun (WGS) entry which is preliminary data.</text>
</comment>
<dbReference type="EMBL" id="JAAAIP010000039">
    <property type="protein sequence ID" value="KAG0328214.1"/>
    <property type="molecule type" value="Genomic_DNA"/>
</dbReference>
<gene>
    <name evidence="2" type="ORF">BGZ99_005880</name>
</gene>
<evidence type="ECO:0000313" key="2">
    <source>
        <dbReference type="EMBL" id="KAG0328214.1"/>
    </source>
</evidence>
<keyword evidence="3" id="KW-1185">Reference proteome</keyword>
<evidence type="ECO:0000313" key="3">
    <source>
        <dbReference type="Proteomes" id="UP000738325"/>
    </source>
</evidence>
<dbReference type="Proteomes" id="UP000738325">
    <property type="component" value="Unassembled WGS sequence"/>
</dbReference>
<evidence type="ECO:0000256" key="1">
    <source>
        <dbReference type="SAM" id="MobiDB-lite"/>
    </source>
</evidence>
<proteinExistence type="predicted"/>
<feature type="compositionally biased region" description="Basic residues" evidence="1">
    <location>
        <begin position="112"/>
        <end position="126"/>
    </location>
</feature>